<evidence type="ECO:0000313" key="1">
    <source>
        <dbReference type="EMBL" id="MEQ2284830.1"/>
    </source>
</evidence>
<name>A0ABV0XTP9_9TELE</name>
<protein>
    <submittedName>
        <fullName evidence="1">Uncharacterized protein</fullName>
    </submittedName>
</protein>
<dbReference type="EMBL" id="JAHRIP010011928">
    <property type="protein sequence ID" value="MEQ2284830.1"/>
    <property type="molecule type" value="Genomic_DNA"/>
</dbReference>
<reference evidence="1 2" key="1">
    <citation type="submission" date="2021-06" db="EMBL/GenBank/DDBJ databases">
        <authorList>
            <person name="Palmer J.M."/>
        </authorList>
    </citation>
    <scope>NUCLEOTIDE SEQUENCE [LARGE SCALE GENOMIC DNA]</scope>
    <source>
        <strain evidence="1 2">AS_MEX2019</strain>
        <tissue evidence="1">Muscle</tissue>
    </source>
</reference>
<accession>A0ABV0XTP9</accession>
<organism evidence="1 2">
    <name type="scientific">Ameca splendens</name>
    <dbReference type="NCBI Taxonomy" id="208324"/>
    <lineage>
        <taxon>Eukaryota</taxon>
        <taxon>Metazoa</taxon>
        <taxon>Chordata</taxon>
        <taxon>Craniata</taxon>
        <taxon>Vertebrata</taxon>
        <taxon>Euteleostomi</taxon>
        <taxon>Actinopterygii</taxon>
        <taxon>Neopterygii</taxon>
        <taxon>Teleostei</taxon>
        <taxon>Neoteleostei</taxon>
        <taxon>Acanthomorphata</taxon>
        <taxon>Ovalentaria</taxon>
        <taxon>Atherinomorphae</taxon>
        <taxon>Cyprinodontiformes</taxon>
        <taxon>Goodeidae</taxon>
        <taxon>Ameca</taxon>
    </lineage>
</organism>
<evidence type="ECO:0000313" key="2">
    <source>
        <dbReference type="Proteomes" id="UP001469553"/>
    </source>
</evidence>
<proteinExistence type="predicted"/>
<sequence length="114" mass="12705">MVKKPSSQKLLCASKTTLLGRTYLTEATPVLSSQTPHLHSPWRFYFSPQSTETNKPTARSDYLHATTHPEQSNLPYHRWRCSSLGLTPASSLVMSFPLAREMFSGEVGSCTGFL</sequence>
<gene>
    <name evidence="1" type="ORF">AMECASPLE_025539</name>
</gene>
<keyword evidence="2" id="KW-1185">Reference proteome</keyword>
<dbReference type="Proteomes" id="UP001469553">
    <property type="component" value="Unassembled WGS sequence"/>
</dbReference>
<comment type="caution">
    <text evidence="1">The sequence shown here is derived from an EMBL/GenBank/DDBJ whole genome shotgun (WGS) entry which is preliminary data.</text>
</comment>